<keyword evidence="1" id="KW-0560">Oxidoreductase</keyword>
<proteinExistence type="predicted"/>
<keyword evidence="4" id="KW-1185">Reference proteome</keyword>
<dbReference type="RefSeq" id="WP_069406454.1">
    <property type="nucleotide sequence ID" value="NZ_JBHRZJ010000018.1"/>
</dbReference>
<dbReference type="Proteomes" id="UP000094243">
    <property type="component" value="Unassembled WGS sequence"/>
</dbReference>
<dbReference type="Gene3D" id="2.30.110.10">
    <property type="entry name" value="Electron Transport, Fmn-binding Protein, Chain A"/>
    <property type="match status" value="1"/>
</dbReference>
<dbReference type="PANTHER" id="PTHR35176">
    <property type="entry name" value="HEME OXYGENASE HI_0854-RELATED"/>
    <property type="match status" value="1"/>
</dbReference>
<gene>
    <name evidence="3" type="ORF">BHQ17_17700</name>
</gene>
<dbReference type="GO" id="GO:0005829">
    <property type="term" value="C:cytosol"/>
    <property type="evidence" value="ECO:0007669"/>
    <property type="project" value="TreeGrafter"/>
</dbReference>
<dbReference type="NCBIfam" id="TIGR03618">
    <property type="entry name" value="Rv1155_F420"/>
    <property type="match status" value="1"/>
</dbReference>
<dbReference type="InterPro" id="IPR019920">
    <property type="entry name" value="F420-binding_dom_put"/>
</dbReference>
<dbReference type="GO" id="GO:0070967">
    <property type="term" value="F:coenzyme F420 binding"/>
    <property type="evidence" value="ECO:0007669"/>
    <property type="project" value="TreeGrafter"/>
</dbReference>
<sequence>MTTIPPSHRDLLERPLFGHLATIRPDGTAQSNPVWYLWDGTTLRFSFSTKQQKHRNVEANPSVALSIHDPDEPYRYLEIRGVIETVEPDPDGGTFFMELNARYNGPFGKSLYPADGAVYTMRPTATSKQG</sequence>
<evidence type="ECO:0000259" key="2">
    <source>
        <dbReference type="Pfam" id="PF01243"/>
    </source>
</evidence>
<dbReference type="Pfam" id="PF01243">
    <property type="entry name" value="PNPOx_N"/>
    <property type="match status" value="1"/>
</dbReference>
<dbReference type="InterPro" id="IPR011576">
    <property type="entry name" value="Pyridox_Oxase_N"/>
</dbReference>
<reference evidence="4" key="1">
    <citation type="submission" date="2016-09" db="EMBL/GenBank/DDBJ databases">
        <authorList>
            <person name="Greninger A.L."/>
            <person name="Jerome K.R."/>
            <person name="Mcnair B."/>
            <person name="Wallis C."/>
            <person name="Fang F."/>
        </authorList>
    </citation>
    <scope>NUCLEOTIDE SEQUENCE [LARGE SCALE GENOMIC DNA]</scope>
    <source>
        <strain evidence="4">M7</strain>
    </source>
</reference>
<dbReference type="PANTHER" id="PTHR35176:SF6">
    <property type="entry name" value="HEME OXYGENASE HI_0854-RELATED"/>
    <property type="match status" value="1"/>
</dbReference>
<accession>A0A1E3RKL3</accession>
<dbReference type="OrthoDB" id="162914at2"/>
<protein>
    <submittedName>
        <fullName evidence="3">PPOX class F420-dependent enzyme</fullName>
    </submittedName>
</protein>
<evidence type="ECO:0000313" key="3">
    <source>
        <dbReference type="EMBL" id="ODQ89962.1"/>
    </source>
</evidence>
<dbReference type="InterPro" id="IPR012349">
    <property type="entry name" value="Split_barrel_FMN-bd"/>
</dbReference>
<dbReference type="SUPFAM" id="SSF50475">
    <property type="entry name" value="FMN-binding split barrel"/>
    <property type="match status" value="1"/>
</dbReference>
<dbReference type="EMBL" id="MIGZ01000109">
    <property type="protein sequence ID" value="ODQ89962.1"/>
    <property type="molecule type" value="Genomic_DNA"/>
</dbReference>
<feature type="domain" description="Pyridoxamine 5'-phosphate oxidase N-terminal" evidence="2">
    <location>
        <begin position="5"/>
        <end position="123"/>
    </location>
</feature>
<evidence type="ECO:0000256" key="1">
    <source>
        <dbReference type="ARBA" id="ARBA00023002"/>
    </source>
</evidence>
<evidence type="ECO:0000313" key="4">
    <source>
        <dbReference type="Proteomes" id="UP000094243"/>
    </source>
</evidence>
<comment type="caution">
    <text evidence="3">The sequence shown here is derived from an EMBL/GenBank/DDBJ whole genome shotgun (WGS) entry which is preliminary data.</text>
</comment>
<dbReference type="InterPro" id="IPR052019">
    <property type="entry name" value="F420H2_bilvrd_red/Heme_oxyg"/>
</dbReference>
<organism evidence="3 4">
    <name type="scientific">Mycolicibacterium holsaticum</name>
    <dbReference type="NCBI Taxonomy" id="152142"/>
    <lineage>
        <taxon>Bacteria</taxon>
        <taxon>Bacillati</taxon>
        <taxon>Actinomycetota</taxon>
        <taxon>Actinomycetes</taxon>
        <taxon>Mycobacteriales</taxon>
        <taxon>Mycobacteriaceae</taxon>
        <taxon>Mycolicibacterium</taxon>
    </lineage>
</organism>
<name>A0A1E3RKL3_9MYCO</name>
<dbReference type="GO" id="GO:0016627">
    <property type="term" value="F:oxidoreductase activity, acting on the CH-CH group of donors"/>
    <property type="evidence" value="ECO:0007669"/>
    <property type="project" value="TreeGrafter"/>
</dbReference>
<dbReference type="AlphaFoldDB" id="A0A1E3RKL3"/>